<feature type="compositionally biased region" description="Basic and acidic residues" evidence="1">
    <location>
        <begin position="28"/>
        <end position="38"/>
    </location>
</feature>
<reference evidence="2 3" key="1">
    <citation type="journal article" date="2010" name="Nature">
        <title>Genome sequencing and analysis of the model grass Brachypodium distachyon.</title>
        <authorList>
            <consortium name="International Brachypodium Initiative"/>
        </authorList>
    </citation>
    <scope>NUCLEOTIDE SEQUENCE [LARGE SCALE GENOMIC DNA]</scope>
    <source>
        <strain evidence="2 3">Bd21</strain>
    </source>
</reference>
<reference evidence="2" key="2">
    <citation type="submission" date="2017-06" db="EMBL/GenBank/DDBJ databases">
        <title>WGS assembly of Brachypodium distachyon.</title>
        <authorList>
            <consortium name="The International Brachypodium Initiative"/>
            <person name="Lucas S."/>
            <person name="Harmon-Smith M."/>
            <person name="Lail K."/>
            <person name="Tice H."/>
            <person name="Grimwood J."/>
            <person name="Bruce D."/>
            <person name="Barry K."/>
            <person name="Shu S."/>
            <person name="Lindquist E."/>
            <person name="Wang M."/>
            <person name="Pitluck S."/>
            <person name="Vogel J.P."/>
            <person name="Garvin D.F."/>
            <person name="Mockler T.C."/>
            <person name="Schmutz J."/>
            <person name="Rokhsar D."/>
            <person name="Bevan M.W."/>
        </authorList>
    </citation>
    <scope>NUCLEOTIDE SEQUENCE</scope>
    <source>
        <strain evidence="2">Bd21</strain>
    </source>
</reference>
<evidence type="ECO:0000313" key="3">
    <source>
        <dbReference type="EnsemblPlants" id="KQK16609"/>
    </source>
</evidence>
<dbReference type="EMBL" id="CM000880">
    <property type="protein sequence ID" value="KQK16609.1"/>
    <property type="molecule type" value="Genomic_DNA"/>
</dbReference>
<sequence length="183" mass="20539">MRNCRFNRTVKSVQMLAPLVHGPSIGLFREEKKGNERKKISHPSNRHPRLPPPQSQHRRRLARALPPKAHPHPRGPESLRSQRRSPPPSTATRAASCRWFRWPTAARWIFVARFLFLPFHSSGQEARGLGLWRWSPVPPARSRPPLRSPLPASSPGSSPSTGKPASFPRSSGPSTDIGVQEKK</sequence>
<gene>
    <name evidence="2" type="ORF">BRADI_1g29506v3</name>
</gene>
<feature type="region of interest" description="Disordered" evidence="1">
    <location>
        <begin position="139"/>
        <end position="183"/>
    </location>
</feature>
<feature type="region of interest" description="Disordered" evidence="1">
    <location>
        <begin position="26"/>
        <end position="94"/>
    </location>
</feature>
<protein>
    <submittedName>
        <fullName evidence="2 3">Uncharacterized protein</fullName>
    </submittedName>
</protein>
<name>A0A0Q3KZQ8_BRADI</name>
<evidence type="ECO:0000313" key="2">
    <source>
        <dbReference type="EMBL" id="KQK16609.1"/>
    </source>
</evidence>
<dbReference type="EnsemblPlants" id="PNT75285">
    <property type="protein sequence ID" value="PNT75285"/>
    <property type="gene ID" value="BRADI_1g29506v3"/>
</dbReference>
<reference evidence="3" key="3">
    <citation type="submission" date="2018-08" db="UniProtKB">
        <authorList>
            <consortium name="EnsemblPlants"/>
        </authorList>
    </citation>
    <scope>IDENTIFICATION</scope>
    <source>
        <strain evidence="3">cv. Bd21</strain>
    </source>
</reference>
<dbReference type="Gramene" id="PNT75284">
    <property type="protein sequence ID" value="PNT75284"/>
    <property type="gene ID" value="BRADI_1g29506v3"/>
</dbReference>
<keyword evidence="4" id="KW-1185">Reference proteome</keyword>
<dbReference type="EnsemblPlants" id="PNT75284">
    <property type="protein sequence ID" value="PNT75284"/>
    <property type="gene ID" value="BRADI_1g29506v3"/>
</dbReference>
<dbReference type="InParanoid" id="A0A0Q3KZQ8"/>
<dbReference type="Gramene" id="PNT75285">
    <property type="protein sequence ID" value="PNT75285"/>
    <property type="gene ID" value="BRADI_1g29506v3"/>
</dbReference>
<dbReference type="EMBL" id="CM000880">
    <property type="protein sequence ID" value="PNT75283.1"/>
    <property type="molecule type" value="Genomic_DNA"/>
</dbReference>
<dbReference type="EnsemblPlants" id="PNT75282">
    <property type="protein sequence ID" value="PNT75282"/>
    <property type="gene ID" value="BRADI_1g29506v3"/>
</dbReference>
<dbReference type="EnsemblPlants" id="PNT75283">
    <property type="protein sequence ID" value="PNT75283"/>
    <property type="gene ID" value="BRADI_1g29506v3"/>
</dbReference>
<dbReference type="EMBL" id="CM000880">
    <property type="protein sequence ID" value="PNT75281.1"/>
    <property type="molecule type" value="Genomic_DNA"/>
</dbReference>
<proteinExistence type="predicted"/>
<dbReference type="Gramene" id="PNT75283">
    <property type="protein sequence ID" value="PNT75283"/>
    <property type="gene ID" value="BRADI_1g29506v3"/>
</dbReference>
<organism evidence="2">
    <name type="scientific">Brachypodium distachyon</name>
    <name type="common">Purple false brome</name>
    <name type="synonym">Trachynia distachya</name>
    <dbReference type="NCBI Taxonomy" id="15368"/>
    <lineage>
        <taxon>Eukaryota</taxon>
        <taxon>Viridiplantae</taxon>
        <taxon>Streptophyta</taxon>
        <taxon>Embryophyta</taxon>
        <taxon>Tracheophyta</taxon>
        <taxon>Spermatophyta</taxon>
        <taxon>Magnoliopsida</taxon>
        <taxon>Liliopsida</taxon>
        <taxon>Poales</taxon>
        <taxon>Poaceae</taxon>
        <taxon>BOP clade</taxon>
        <taxon>Pooideae</taxon>
        <taxon>Stipodae</taxon>
        <taxon>Brachypodieae</taxon>
        <taxon>Brachypodium</taxon>
    </lineage>
</organism>
<dbReference type="EMBL" id="CM000880">
    <property type="protein sequence ID" value="PNT75282.1"/>
    <property type="molecule type" value="Genomic_DNA"/>
</dbReference>
<feature type="compositionally biased region" description="Basic residues" evidence="1">
    <location>
        <begin position="39"/>
        <end position="49"/>
    </location>
</feature>
<accession>A0A0Q3KZQ8</accession>
<evidence type="ECO:0000313" key="4">
    <source>
        <dbReference type="Proteomes" id="UP000008810"/>
    </source>
</evidence>
<dbReference type="EMBL" id="CM000880">
    <property type="protein sequence ID" value="PNT75285.1"/>
    <property type="molecule type" value="Genomic_DNA"/>
</dbReference>
<dbReference type="Gramene" id="KQK16609">
    <property type="protein sequence ID" value="KQK16609"/>
    <property type="gene ID" value="BRADI_1g29506v3"/>
</dbReference>
<evidence type="ECO:0000256" key="1">
    <source>
        <dbReference type="SAM" id="MobiDB-lite"/>
    </source>
</evidence>
<feature type="compositionally biased region" description="Pro residues" evidence="1">
    <location>
        <begin position="139"/>
        <end position="148"/>
    </location>
</feature>
<dbReference type="Proteomes" id="UP000008810">
    <property type="component" value="Chromosome 1"/>
</dbReference>
<dbReference type="Gramene" id="PNT75282">
    <property type="protein sequence ID" value="PNT75282"/>
    <property type="gene ID" value="BRADI_1g29506v3"/>
</dbReference>
<dbReference type="Gramene" id="PNT75281">
    <property type="protein sequence ID" value="PNT75281"/>
    <property type="gene ID" value="BRADI_1g29506v3"/>
</dbReference>
<feature type="compositionally biased region" description="Low complexity" evidence="1">
    <location>
        <begin position="149"/>
        <end position="166"/>
    </location>
</feature>
<dbReference type="EMBL" id="CM000880">
    <property type="protein sequence ID" value="PNT75284.1"/>
    <property type="molecule type" value="Genomic_DNA"/>
</dbReference>
<dbReference type="EnsemblPlants" id="PNT75281">
    <property type="protein sequence ID" value="PNT75281"/>
    <property type="gene ID" value="BRADI_1g29506v3"/>
</dbReference>
<dbReference type="EnsemblPlants" id="KQK16609">
    <property type="protein sequence ID" value="KQK16609"/>
    <property type="gene ID" value="BRADI_1g29506v3"/>
</dbReference>
<dbReference type="AlphaFoldDB" id="A0A0Q3KZQ8"/>